<evidence type="ECO:0000256" key="1">
    <source>
        <dbReference type="SAM" id="MobiDB-lite"/>
    </source>
</evidence>
<dbReference type="PaxDb" id="2903-EOD34451"/>
<dbReference type="KEGG" id="ehx:EMIHUDRAFT_363485"/>
<dbReference type="GeneID" id="17279721"/>
<feature type="region of interest" description="Disordered" evidence="1">
    <location>
        <begin position="1"/>
        <end position="59"/>
    </location>
</feature>
<dbReference type="RefSeq" id="XP_005786880.1">
    <property type="nucleotide sequence ID" value="XM_005786823.1"/>
</dbReference>
<dbReference type="EnsemblProtists" id="EOD34451">
    <property type="protein sequence ID" value="EOD34451"/>
    <property type="gene ID" value="EMIHUDRAFT_363485"/>
</dbReference>
<protein>
    <submittedName>
        <fullName evidence="2">Uncharacterized protein</fullName>
    </submittedName>
</protein>
<reference evidence="2" key="2">
    <citation type="submission" date="2024-10" db="UniProtKB">
        <authorList>
            <consortium name="EnsemblProtists"/>
        </authorList>
    </citation>
    <scope>IDENTIFICATION</scope>
</reference>
<dbReference type="HOGENOM" id="CLU_2968198_0_0_1"/>
<reference evidence="3" key="1">
    <citation type="journal article" date="2013" name="Nature">
        <title>Pan genome of the phytoplankton Emiliania underpins its global distribution.</title>
        <authorList>
            <person name="Read B.A."/>
            <person name="Kegel J."/>
            <person name="Klute M.J."/>
            <person name="Kuo A."/>
            <person name="Lefebvre S.C."/>
            <person name="Maumus F."/>
            <person name="Mayer C."/>
            <person name="Miller J."/>
            <person name="Monier A."/>
            <person name="Salamov A."/>
            <person name="Young J."/>
            <person name="Aguilar M."/>
            <person name="Claverie J.M."/>
            <person name="Frickenhaus S."/>
            <person name="Gonzalez K."/>
            <person name="Herman E.K."/>
            <person name="Lin Y.C."/>
            <person name="Napier J."/>
            <person name="Ogata H."/>
            <person name="Sarno A.F."/>
            <person name="Shmutz J."/>
            <person name="Schroeder D."/>
            <person name="de Vargas C."/>
            <person name="Verret F."/>
            <person name="von Dassow P."/>
            <person name="Valentin K."/>
            <person name="Van de Peer Y."/>
            <person name="Wheeler G."/>
            <person name="Dacks J.B."/>
            <person name="Delwiche C.F."/>
            <person name="Dyhrman S.T."/>
            <person name="Glockner G."/>
            <person name="John U."/>
            <person name="Richards T."/>
            <person name="Worden A.Z."/>
            <person name="Zhang X."/>
            <person name="Grigoriev I.V."/>
            <person name="Allen A.E."/>
            <person name="Bidle K."/>
            <person name="Borodovsky M."/>
            <person name="Bowler C."/>
            <person name="Brownlee C."/>
            <person name="Cock J.M."/>
            <person name="Elias M."/>
            <person name="Gladyshev V.N."/>
            <person name="Groth M."/>
            <person name="Guda C."/>
            <person name="Hadaegh A."/>
            <person name="Iglesias-Rodriguez M.D."/>
            <person name="Jenkins J."/>
            <person name="Jones B.M."/>
            <person name="Lawson T."/>
            <person name="Leese F."/>
            <person name="Lindquist E."/>
            <person name="Lobanov A."/>
            <person name="Lomsadze A."/>
            <person name="Malik S.B."/>
            <person name="Marsh M.E."/>
            <person name="Mackinder L."/>
            <person name="Mock T."/>
            <person name="Mueller-Roeber B."/>
            <person name="Pagarete A."/>
            <person name="Parker M."/>
            <person name="Probert I."/>
            <person name="Quesneville H."/>
            <person name="Raines C."/>
            <person name="Rensing S.A."/>
            <person name="Riano-Pachon D.M."/>
            <person name="Richier S."/>
            <person name="Rokitta S."/>
            <person name="Shiraiwa Y."/>
            <person name="Soanes D.M."/>
            <person name="van der Giezen M."/>
            <person name="Wahlund T.M."/>
            <person name="Williams B."/>
            <person name="Wilson W."/>
            <person name="Wolfe G."/>
            <person name="Wurch L.L."/>
        </authorList>
    </citation>
    <scope>NUCLEOTIDE SEQUENCE</scope>
</reference>
<evidence type="ECO:0000313" key="3">
    <source>
        <dbReference type="Proteomes" id="UP000013827"/>
    </source>
</evidence>
<evidence type="ECO:0000313" key="2">
    <source>
        <dbReference type="EnsemblProtists" id="EOD34451"/>
    </source>
</evidence>
<sequence length="59" mass="6495">RLYAACEAHANRPTPTPFATSIPAAPAPTAASEPPIPMPSPACPRERRPMETDWRREKK</sequence>
<dbReference type="Proteomes" id="UP000013827">
    <property type="component" value="Unassembled WGS sequence"/>
</dbReference>
<feature type="compositionally biased region" description="Low complexity" evidence="1">
    <location>
        <begin position="17"/>
        <end position="33"/>
    </location>
</feature>
<name>A0A0D3KFB6_EMIH1</name>
<organism evidence="2 3">
    <name type="scientific">Emiliania huxleyi (strain CCMP1516)</name>
    <dbReference type="NCBI Taxonomy" id="280463"/>
    <lineage>
        <taxon>Eukaryota</taxon>
        <taxon>Haptista</taxon>
        <taxon>Haptophyta</taxon>
        <taxon>Prymnesiophyceae</taxon>
        <taxon>Isochrysidales</taxon>
        <taxon>Noelaerhabdaceae</taxon>
        <taxon>Emiliania</taxon>
    </lineage>
</organism>
<dbReference type="AlphaFoldDB" id="A0A0D3KFB6"/>
<proteinExistence type="predicted"/>
<accession>A0A0D3KFB6</accession>
<feature type="compositionally biased region" description="Basic and acidic residues" evidence="1">
    <location>
        <begin position="44"/>
        <end position="59"/>
    </location>
</feature>
<keyword evidence="3" id="KW-1185">Reference proteome</keyword>